<keyword evidence="2" id="KW-0442">Lipid degradation</keyword>
<dbReference type="Gene3D" id="3.40.1090.10">
    <property type="entry name" value="Cytosolic phospholipase A2 catalytic domain"/>
    <property type="match status" value="1"/>
</dbReference>
<feature type="active site" description="Nucleophile" evidence="2">
    <location>
        <position position="125"/>
    </location>
</feature>
<dbReference type="Proteomes" id="UP000001399">
    <property type="component" value="Chromosome"/>
</dbReference>
<keyword evidence="2" id="KW-0378">Hydrolase</keyword>
<dbReference type="AlphaFoldDB" id="E3I580"/>
<reference evidence="5" key="1">
    <citation type="journal article" date="2011" name="J. Bacteriol.">
        <title>Genome sequences of eight morphologically diverse alphaproteobacteria.</title>
        <authorList>
            <consortium name="US DOE Joint Genome Institute"/>
            <person name="Brown P.J."/>
            <person name="Kysela D.T."/>
            <person name="Buechlein A."/>
            <person name="Hemmerich C."/>
            <person name="Brun Y.V."/>
        </authorList>
    </citation>
    <scope>NUCLEOTIDE SEQUENCE [LARGE SCALE GENOMIC DNA]</scope>
    <source>
        <strain evidence="5">ATCC 17100 / ATH 3.1.1 / DSM 162 / LMG 4299</strain>
    </source>
</reference>
<dbReference type="SUPFAM" id="SSF52151">
    <property type="entry name" value="FabD/lysophospholipase-like"/>
    <property type="match status" value="1"/>
</dbReference>
<comment type="caution">
    <text evidence="2">Lacks conserved residue(s) required for the propagation of feature annotation.</text>
</comment>
<evidence type="ECO:0000256" key="2">
    <source>
        <dbReference type="PROSITE-ProRule" id="PRU01161"/>
    </source>
</evidence>
<dbReference type="EMBL" id="CP002292">
    <property type="protein sequence ID" value="ADP70530.1"/>
    <property type="molecule type" value="Genomic_DNA"/>
</dbReference>
<dbReference type="OrthoDB" id="323481at2"/>
<protein>
    <submittedName>
        <fullName evidence="4">Patatin</fullName>
    </submittedName>
</protein>
<feature type="short sequence motif" description="DGA/G" evidence="2">
    <location>
        <begin position="267"/>
        <end position="269"/>
    </location>
</feature>
<name>E3I580_RHOVT</name>
<evidence type="ECO:0000259" key="3">
    <source>
        <dbReference type="PROSITE" id="PS51635"/>
    </source>
</evidence>
<dbReference type="PROSITE" id="PS51257">
    <property type="entry name" value="PROKAR_LIPOPROTEIN"/>
    <property type="match status" value="1"/>
</dbReference>
<keyword evidence="1 2" id="KW-0443">Lipid metabolism</keyword>
<dbReference type="GO" id="GO:0016787">
    <property type="term" value="F:hydrolase activity"/>
    <property type="evidence" value="ECO:0007669"/>
    <property type="project" value="UniProtKB-UniRule"/>
</dbReference>
<evidence type="ECO:0000256" key="1">
    <source>
        <dbReference type="ARBA" id="ARBA00023098"/>
    </source>
</evidence>
<dbReference type="HOGENOM" id="CLU_048550_0_0_5"/>
<dbReference type="STRING" id="648757.Rvan_1268"/>
<dbReference type="eggNOG" id="COG1752">
    <property type="taxonomic scope" value="Bacteria"/>
</dbReference>
<organism evidence="4 5">
    <name type="scientific">Rhodomicrobium vannielii (strain ATCC 17100 / DSM 162 / LMG 4299 / NCIMB 10020 / ATH 3.1.1)</name>
    <dbReference type="NCBI Taxonomy" id="648757"/>
    <lineage>
        <taxon>Bacteria</taxon>
        <taxon>Pseudomonadati</taxon>
        <taxon>Pseudomonadota</taxon>
        <taxon>Alphaproteobacteria</taxon>
        <taxon>Hyphomicrobiales</taxon>
        <taxon>Hyphomicrobiaceae</taxon>
        <taxon>Rhodomicrobium</taxon>
    </lineage>
</organism>
<dbReference type="InterPro" id="IPR002641">
    <property type="entry name" value="PNPLA_dom"/>
</dbReference>
<keyword evidence="5" id="KW-1185">Reference proteome</keyword>
<dbReference type="Pfam" id="PF01734">
    <property type="entry name" value="Patatin"/>
    <property type="match status" value="1"/>
</dbReference>
<proteinExistence type="predicted"/>
<sequence>MGFNRDAQRRGRLAVAARQSFALFVAAFLLAACAYIPREPFTAQEQAIAEIPGIPNARFWVDGSDAELREFVRGTALSGAISSTGSFDVLALSGGAYDGAYGAGVINGWTATGTRPKFAIVTGVSAGALIAPLAFLGPAYDARLQEAFAGTAAQFLGDLGGVFSLLGTAEVRRQSLVELVDAFVDFELLRAVAAEHAKGRRLFVVTTNLDAQRGVVWDMGAIAAAGPQYRDLFRDVLVASASIPGVFGPTYIEVQANGRRFREMHIDGGATTQVFILPDVVFATGRGLSTPKGTPAKLWVVINNRLSPEFEVVESGILSEVPRAFSTLIKASAKGTLYAATSYVGPGHFHLTFIDKGFDDLLKTMPGLQPGFNAPYMQTLFRYGYDKARSVQPWLLSVPLPGNGLKPRATIAAIQ</sequence>
<feature type="active site" description="Proton acceptor" evidence="2">
    <location>
        <position position="267"/>
    </location>
</feature>
<feature type="domain" description="PNPLA" evidence="3">
    <location>
        <begin position="90"/>
        <end position="283"/>
    </location>
</feature>
<gene>
    <name evidence="4" type="ordered locus">Rvan_1268</name>
</gene>
<evidence type="ECO:0000313" key="5">
    <source>
        <dbReference type="Proteomes" id="UP000001399"/>
    </source>
</evidence>
<feature type="short sequence motif" description="GXSXG" evidence="2">
    <location>
        <begin position="123"/>
        <end position="127"/>
    </location>
</feature>
<dbReference type="InterPro" id="IPR016035">
    <property type="entry name" value="Acyl_Trfase/lysoPLipase"/>
</dbReference>
<dbReference type="KEGG" id="rva:Rvan_1268"/>
<dbReference type="GO" id="GO:0016042">
    <property type="term" value="P:lipid catabolic process"/>
    <property type="evidence" value="ECO:0007669"/>
    <property type="project" value="UniProtKB-UniRule"/>
</dbReference>
<evidence type="ECO:0000313" key="4">
    <source>
        <dbReference type="EMBL" id="ADP70530.1"/>
    </source>
</evidence>
<accession>E3I580</accession>
<dbReference type="PROSITE" id="PS51635">
    <property type="entry name" value="PNPLA"/>
    <property type="match status" value="1"/>
</dbReference>